<dbReference type="EMBL" id="CP049889">
    <property type="protein sequence ID" value="QIK50925.1"/>
    <property type="molecule type" value="Genomic_DNA"/>
</dbReference>
<accession>A0A6G7WF55</accession>
<dbReference type="Proteomes" id="UP000501830">
    <property type="component" value="Chromosome"/>
</dbReference>
<sequence length="123" mass="13676">MKSTILHIGKDAISIDEPIVILFGENATEAIRDVSVLQRFEDAIDSFVFRVGDAVHFGDQVYHVSHVGENVGENLVELGHVTFVFDPFDPDHFIETSVYLTPHTVPTIEEGMTINYLSKSTDA</sequence>
<dbReference type="InterPro" id="IPR004716">
    <property type="entry name" value="PTS_IIA_glucitol/sorbitol-sp"/>
</dbReference>
<dbReference type="Pfam" id="PF03829">
    <property type="entry name" value="PTSIIA_gutA"/>
    <property type="match status" value="1"/>
</dbReference>
<protein>
    <submittedName>
        <fullName evidence="2">PTS glucitol/sorbitol transporter subunit IIA</fullName>
    </submittedName>
</protein>
<dbReference type="GO" id="GO:0016301">
    <property type="term" value="F:kinase activity"/>
    <property type="evidence" value="ECO:0007669"/>
    <property type="project" value="TreeGrafter"/>
</dbReference>
<evidence type="ECO:0000256" key="1">
    <source>
        <dbReference type="PROSITE-ProRule" id="PRU00420"/>
    </source>
</evidence>
<dbReference type="Gene3D" id="2.40.33.40">
    <property type="entry name" value="Phosphotransferase system, glucitol/sorbitol-specific IIA component"/>
    <property type="match status" value="1"/>
</dbReference>
<reference evidence="2 3" key="1">
    <citation type="journal article" date="2017" name="Int. J. Syst. Evol. Microbiol.">
        <title>Jeotgalibaca porci sp. nov. and Jeotgalibaca arthritidis sp. nov., isolated from pigs, and emended description of the genus Jeotgalibaca.</title>
        <authorList>
            <person name="Zamora L."/>
            <person name="Perez-Sancho M."/>
            <person name="Dominguez L."/>
            <person name="Fernandez-Garayzabal J.F."/>
            <person name="Vela A.I."/>
        </authorList>
    </citation>
    <scope>NUCLEOTIDE SEQUENCE [LARGE SCALE GENOMIC DNA]</scope>
    <source>
        <strain evidence="2 3">CCUG 69148</strain>
    </source>
</reference>
<dbReference type="SUPFAM" id="SSF141530">
    <property type="entry name" value="PTSIIA/GutA-like"/>
    <property type="match status" value="1"/>
</dbReference>
<dbReference type="InterPro" id="IPR036665">
    <property type="entry name" value="PTS_IIA_glucitol/sorbitol_sf"/>
</dbReference>
<dbReference type="KEGG" id="jpo:G7058_01980"/>
<dbReference type="GO" id="GO:0005737">
    <property type="term" value="C:cytoplasm"/>
    <property type="evidence" value="ECO:0007669"/>
    <property type="project" value="InterPro"/>
</dbReference>
<dbReference type="RefSeq" id="WP_166061966.1">
    <property type="nucleotide sequence ID" value="NZ_CP049889.1"/>
</dbReference>
<keyword evidence="3" id="KW-1185">Reference proteome</keyword>
<evidence type="ECO:0000313" key="3">
    <source>
        <dbReference type="Proteomes" id="UP000501830"/>
    </source>
</evidence>
<comment type="caution">
    <text evidence="1">Lacks conserved residue(s) required for the propagation of feature annotation.</text>
</comment>
<dbReference type="PANTHER" id="PTHR40398">
    <property type="entry name" value="PTS SYSTEM GLUCITOL/SORBITOL-SPECIFIC EIIA COMPONENT"/>
    <property type="match status" value="1"/>
</dbReference>
<evidence type="ECO:0000313" key="2">
    <source>
        <dbReference type="EMBL" id="QIK50925.1"/>
    </source>
</evidence>
<dbReference type="GO" id="GO:0009401">
    <property type="term" value="P:phosphoenolpyruvate-dependent sugar phosphotransferase system"/>
    <property type="evidence" value="ECO:0007669"/>
    <property type="project" value="InterPro"/>
</dbReference>
<dbReference type="GeneID" id="94552028"/>
<dbReference type="PROSITE" id="PS51097">
    <property type="entry name" value="PTS_EIIA_TYPE_5"/>
    <property type="match status" value="1"/>
</dbReference>
<name>A0A6G7WF55_9LACT</name>
<gene>
    <name evidence="2" type="ORF">G7058_01980</name>
</gene>
<organism evidence="2 3">
    <name type="scientific">Jeotgalibaca porci</name>
    <dbReference type="NCBI Taxonomy" id="1868793"/>
    <lineage>
        <taxon>Bacteria</taxon>
        <taxon>Bacillati</taxon>
        <taxon>Bacillota</taxon>
        <taxon>Bacilli</taxon>
        <taxon>Lactobacillales</taxon>
        <taxon>Carnobacteriaceae</taxon>
        <taxon>Jeotgalibaca</taxon>
    </lineage>
</organism>
<dbReference type="GO" id="GO:0008982">
    <property type="term" value="F:protein-N(PI)-phosphohistidine-sugar phosphotransferase activity"/>
    <property type="evidence" value="ECO:0007669"/>
    <property type="project" value="InterPro"/>
</dbReference>
<dbReference type="PANTHER" id="PTHR40398:SF1">
    <property type="entry name" value="PTS SYSTEM GLUCITOL_SORBITOL-SPECIFIC EIIA COMPONENT"/>
    <property type="match status" value="1"/>
</dbReference>
<proteinExistence type="predicted"/>
<dbReference type="AlphaFoldDB" id="A0A6G7WF55"/>